<sequence>MLILELLRTEIAERRVQSAGVVALIDEARKVGSDVFENLVGHRIDSPDLERFTKLSALALSYGWDYQ</sequence>
<keyword evidence="2" id="KW-1185">Reference proteome</keyword>
<proteinExistence type="predicted"/>
<protein>
    <submittedName>
        <fullName evidence="1">Uncharacterized protein</fullName>
    </submittedName>
</protein>
<dbReference type="AlphaFoldDB" id="A0A921TFG3"/>
<organism evidence="1 2">
    <name type="scientific">Pseudoxanthomonas taiwanensis</name>
    <dbReference type="NCBI Taxonomy" id="176598"/>
    <lineage>
        <taxon>Bacteria</taxon>
        <taxon>Pseudomonadati</taxon>
        <taxon>Pseudomonadota</taxon>
        <taxon>Gammaproteobacteria</taxon>
        <taxon>Lysobacterales</taxon>
        <taxon>Lysobacteraceae</taxon>
        <taxon>Pseudoxanthomonas</taxon>
    </lineage>
</organism>
<accession>A0A921TFG3</accession>
<comment type="caution">
    <text evidence="1">The sequence shown here is derived from an EMBL/GenBank/DDBJ whole genome shotgun (WGS) entry which is preliminary data.</text>
</comment>
<name>A0A921TFG3_9GAMM</name>
<evidence type="ECO:0000313" key="1">
    <source>
        <dbReference type="EMBL" id="KAF1688304.1"/>
    </source>
</evidence>
<evidence type="ECO:0000313" key="2">
    <source>
        <dbReference type="Proteomes" id="UP000717981"/>
    </source>
</evidence>
<dbReference type="Proteomes" id="UP000717981">
    <property type="component" value="Unassembled WGS sequence"/>
</dbReference>
<reference evidence="1" key="1">
    <citation type="submission" date="2017-10" db="EMBL/GenBank/DDBJ databases">
        <title>Whole genome sequencing of members of genus Pseudoxanthomonas.</title>
        <authorList>
            <person name="Kumar S."/>
            <person name="Bansal K."/>
            <person name="Kaur A."/>
            <person name="Patil P."/>
            <person name="Sharma S."/>
            <person name="Patil P.B."/>
        </authorList>
    </citation>
    <scope>NUCLEOTIDE SEQUENCE</scope>
    <source>
        <strain evidence="1">DSM 22914</strain>
    </source>
</reference>
<gene>
    <name evidence="1" type="ORF">CR938_10695</name>
</gene>
<dbReference type="EMBL" id="PDWK01000055">
    <property type="protein sequence ID" value="KAF1688304.1"/>
    <property type="molecule type" value="Genomic_DNA"/>
</dbReference>